<dbReference type="GO" id="GO:0008422">
    <property type="term" value="F:beta-glucosidase activity"/>
    <property type="evidence" value="ECO:0007669"/>
    <property type="project" value="UniProtKB-ARBA"/>
</dbReference>
<protein>
    <recommendedName>
        <fullName evidence="5">Exo-alpha-(1-&gt;6)-L-arabinopyranosidase</fullName>
    </recommendedName>
</protein>
<dbReference type="InterPro" id="IPR013783">
    <property type="entry name" value="Ig-like_fold"/>
</dbReference>
<evidence type="ECO:0000256" key="5">
    <source>
        <dbReference type="ARBA" id="ARBA00074219"/>
    </source>
</evidence>
<evidence type="ECO:0000313" key="9">
    <source>
        <dbReference type="Proteomes" id="UP000321234"/>
    </source>
</evidence>
<evidence type="ECO:0000256" key="1">
    <source>
        <dbReference type="ARBA" id="ARBA00005336"/>
    </source>
</evidence>
<dbReference type="AlphaFoldDB" id="A0A5C8ZFV4"/>
<dbReference type="GO" id="GO:0005975">
    <property type="term" value="P:carbohydrate metabolic process"/>
    <property type="evidence" value="ECO:0007669"/>
    <property type="project" value="InterPro"/>
</dbReference>
<dbReference type="PRINTS" id="PR00133">
    <property type="entry name" value="GLHYDRLASE3"/>
</dbReference>
<dbReference type="EMBL" id="VKAC01000006">
    <property type="protein sequence ID" value="TXR56083.1"/>
    <property type="molecule type" value="Genomic_DNA"/>
</dbReference>
<evidence type="ECO:0000313" key="8">
    <source>
        <dbReference type="EMBL" id="TXR56083.1"/>
    </source>
</evidence>
<proteinExistence type="inferred from homology"/>
<dbReference type="InterPro" id="IPR017853">
    <property type="entry name" value="GH"/>
</dbReference>
<comment type="caution">
    <text evidence="8">The sequence shown here is derived from an EMBL/GenBank/DDBJ whole genome shotgun (WGS) entry which is preliminary data.</text>
</comment>
<keyword evidence="6" id="KW-0326">Glycosidase</keyword>
<sequence length="781" mass="82105">MTTTAAGSSASSHPGAALDPDAVLASLTLEEKASLLDGSDFWHTQGLPERGVPAVMVTDGPHGLRKQPTDGDHLGLGGSVPATCFPPAAGLASSWDVDLLQRVGTALGEECRAEGVAVLLGPGVNMKRTPLCGRNFEYFSEDPLLAGDLAAALVRGVQGQGVGTSLKHFAANNQETHRMSVSAEVDERTLREVYLTAFERVVRDAQPWTVMCSYNRINGVYASQDPWLLTQVLRDEWGFTGLVVSDWGAVDDRPTGVAAGLDLEMPSSSGASTAKVLAAVREGRLSEDDVDRAARRVLALVAKSQPGLADPRSYDAAAHHALAREAAQRSAVLLKNDPVPSPAGTSARLLPLDAAAAGVVAVVGEMARTPRYQGAGSSQVVPTQLDDALTALRGGLGGASEVRFAAGYPLEGSDSADAASDALTGEAVEAARGADVVLVFLGLPGSYESEGFDREHLDLPAEQLSLLEAVLAVNERVVVVLSNGSAVRLHPWADRVPALLEGWLLGQAGGSAVADLLLGVVSPSGKLAETLPLHLEDTPAFTGFPGEGGVVRYGEGVFIGYRWYDTRRAPVAFPFGHGLTYTTFGYADLSVEVTGSGADAGLRVALTVTNTGDRAAAEVVQVYVSDPQAEVARPDSELKAFARVELEPGQSRTVSFELDARALSYWSPVQRRWVVEGGAFEVRVGSSSRDVRLRETVHVTGEDLTPPVAVEAEISTWLEHPVAGPALREVLAREGGGFLGMLEDPTHGEMFRAIPLVRMSRFPGFPASEAELAEIAARAGA</sequence>
<dbReference type="InterPro" id="IPR001764">
    <property type="entry name" value="Glyco_hydro_3_N"/>
</dbReference>
<comment type="function">
    <text evidence="4">Catalyzes the hydrolysis of a non-reducing terminal alpha-L-arabinopyranosidic linkage in ginsenoside Rb2 (alpha-L-arabinopyranosyl-(1-&gt;6)-alpha-D-glucopyranosyl) to release alpha-D-glucopyranosyl (Rd). It is not able to hydrolyze alpha-L-arabinofuranosyl-(1-&gt;6)-alpha-D-glucopyranosyl (Rc).</text>
</comment>
<accession>A0A5C8ZFV4</accession>
<dbReference type="InterPro" id="IPR019800">
    <property type="entry name" value="Glyco_hydro_3_AS"/>
</dbReference>
<gene>
    <name evidence="8" type="ORF">FMM08_11635</name>
</gene>
<organism evidence="8 9">
    <name type="scientific">Quadrisphaera setariae</name>
    <dbReference type="NCBI Taxonomy" id="2593304"/>
    <lineage>
        <taxon>Bacteria</taxon>
        <taxon>Bacillati</taxon>
        <taxon>Actinomycetota</taxon>
        <taxon>Actinomycetes</taxon>
        <taxon>Kineosporiales</taxon>
        <taxon>Kineosporiaceae</taxon>
        <taxon>Quadrisphaera</taxon>
    </lineage>
</organism>
<evidence type="ECO:0000256" key="3">
    <source>
        <dbReference type="ARBA" id="ARBA00023277"/>
    </source>
</evidence>
<dbReference type="Pfam" id="PF14310">
    <property type="entry name" value="Fn3-like"/>
    <property type="match status" value="1"/>
</dbReference>
<dbReference type="PANTHER" id="PTHR42715">
    <property type="entry name" value="BETA-GLUCOSIDASE"/>
    <property type="match status" value="1"/>
</dbReference>
<reference evidence="8 9" key="1">
    <citation type="submission" date="2019-07" db="EMBL/GenBank/DDBJ databases">
        <title>Quadrisphaera sp. strain DD2A genome sequencing and assembly.</title>
        <authorList>
            <person name="Kim I."/>
        </authorList>
    </citation>
    <scope>NUCLEOTIDE SEQUENCE [LARGE SCALE GENOMIC DNA]</scope>
    <source>
        <strain evidence="8 9">DD2A</strain>
    </source>
</reference>
<dbReference type="Gene3D" id="2.60.40.10">
    <property type="entry name" value="Immunoglobulins"/>
    <property type="match status" value="1"/>
</dbReference>
<dbReference type="InterPro" id="IPR026891">
    <property type="entry name" value="Fn3-like"/>
</dbReference>
<dbReference type="Proteomes" id="UP000321234">
    <property type="component" value="Unassembled WGS sequence"/>
</dbReference>
<evidence type="ECO:0000256" key="2">
    <source>
        <dbReference type="ARBA" id="ARBA00022801"/>
    </source>
</evidence>
<dbReference type="InterPro" id="IPR050288">
    <property type="entry name" value="Cellulose_deg_GH3"/>
</dbReference>
<dbReference type="RefSeq" id="WP_147926515.1">
    <property type="nucleotide sequence ID" value="NZ_VKAC01000006.1"/>
</dbReference>
<keyword evidence="3" id="KW-0119">Carbohydrate metabolism</keyword>
<dbReference type="SUPFAM" id="SSF52279">
    <property type="entry name" value="Beta-D-glucan exohydrolase, C-terminal domain"/>
    <property type="match status" value="1"/>
</dbReference>
<name>A0A5C8ZFV4_9ACTN</name>
<dbReference type="Pfam" id="PF00933">
    <property type="entry name" value="Glyco_hydro_3"/>
    <property type="match status" value="1"/>
</dbReference>
<feature type="domain" description="Fibronectin type III-like" evidence="7">
    <location>
        <begin position="618"/>
        <end position="688"/>
    </location>
</feature>
<evidence type="ECO:0000256" key="6">
    <source>
        <dbReference type="RuleBase" id="RU361161"/>
    </source>
</evidence>
<dbReference type="SMART" id="SM01217">
    <property type="entry name" value="Fn3_like"/>
    <property type="match status" value="1"/>
</dbReference>
<keyword evidence="9" id="KW-1185">Reference proteome</keyword>
<comment type="similarity">
    <text evidence="1 6">Belongs to the glycosyl hydrolase 3 family.</text>
</comment>
<dbReference type="Gene3D" id="3.40.50.1700">
    <property type="entry name" value="Glycoside hydrolase family 3 C-terminal domain"/>
    <property type="match status" value="1"/>
</dbReference>
<evidence type="ECO:0000256" key="4">
    <source>
        <dbReference type="ARBA" id="ARBA00058905"/>
    </source>
</evidence>
<keyword evidence="2 6" id="KW-0378">Hydrolase</keyword>
<evidence type="ECO:0000259" key="7">
    <source>
        <dbReference type="SMART" id="SM01217"/>
    </source>
</evidence>
<dbReference type="Gene3D" id="3.20.20.300">
    <property type="entry name" value="Glycoside hydrolase, family 3, N-terminal domain"/>
    <property type="match status" value="1"/>
</dbReference>
<dbReference type="Pfam" id="PF01915">
    <property type="entry name" value="Glyco_hydro_3_C"/>
    <property type="match status" value="1"/>
</dbReference>
<dbReference type="PANTHER" id="PTHR42715:SF10">
    <property type="entry name" value="BETA-GLUCOSIDASE"/>
    <property type="match status" value="1"/>
</dbReference>
<dbReference type="PROSITE" id="PS00775">
    <property type="entry name" value="GLYCOSYL_HYDROL_F3"/>
    <property type="match status" value="1"/>
</dbReference>
<dbReference type="SUPFAM" id="SSF51445">
    <property type="entry name" value="(Trans)glycosidases"/>
    <property type="match status" value="1"/>
</dbReference>
<dbReference type="InterPro" id="IPR036962">
    <property type="entry name" value="Glyco_hydro_3_N_sf"/>
</dbReference>
<dbReference type="FunFam" id="2.60.40.10:FF:000495">
    <property type="entry name" value="Periplasmic beta-glucosidase"/>
    <property type="match status" value="1"/>
</dbReference>
<dbReference type="InterPro" id="IPR002772">
    <property type="entry name" value="Glyco_hydro_3_C"/>
</dbReference>
<dbReference type="InterPro" id="IPR036881">
    <property type="entry name" value="Glyco_hydro_3_C_sf"/>
</dbReference>
<dbReference type="OrthoDB" id="9803863at2"/>